<dbReference type="EMBL" id="CP111024">
    <property type="protein sequence ID" value="WAR22961.1"/>
    <property type="molecule type" value="Genomic_DNA"/>
</dbReference>
<evidence type="ECO:0000256" key="3">
    <source>
        <dbReference type="ARBA" id="ARBA00022691"/>
    </source>
</evidence>
<evidence type="ECO:0000256" key="2">
    <source>
        <dbReference type="ARBA" id="ARBA00022679"/>
    </source>
</evidence>
<accession>A0ABY7FUT9</accession>
<keyword evidence="3" id="KW-0949">S-adenosyl-L-methionine</keyword>
<reference evidence="4" key="1">
    <citation type="submission" date="2022-11" db="EMBL/GenBank/DDBJ databases">
        <title>Centuries of genome instability and evolution in soft-shell clam transmissible cancer (bioRxiv).</title>
        <authorList>
            <person name="Hart S.F.M."/>
            <person name="Yonemitsu M.A."/>
            <person name="Giersch R.M."/>
            <person name="Beal B.F."/>
            <person name="Arriagada G."/>
            <person name="Davis B.W."/>
            <person name="Ostrander E.A."/>
            <person name="Goff S.P."/>
            <person name="Metzger M.J."/>
        </authorList>
    </citation>
    <scope>NUCLEOTIDE SEQUENCE</scope>
    <source>
        <strain evidence="4">MELC-2E11</strain>
        <tissue evidence="4">Siphon/mantle</tissue>
    </source>
</reference>
<dbReference type="PANTHER" id="PTHR10259">
    <property type="entry name" value="THIOPURINE S-METHYLTRANSFERASE"/>
    <property type="match status" value="1"/>
</dbReference>
<dbReference type="InterPro" id="IPR008854">
    <property type="entry name" value="TPMT"/>
</dbReference>
<dbReference type="Gene3D" id="3.40.50.150">
    <property type="entry name" value="Vaccinia Virus protein VP39"/>
    <property type="match status" value="1"/>
</dbReference>
<proteinExistence type="predicted"/>
<keyword evidence="2" id="KW-0808">Transferase</keyword>
<dbReference type="Proteomes" id="UP001164746">
    <property type="component" value="Chromosome 13"/>
</dbReference>
<evidence type="ECO:0000256" key="1">
    <source>
        <dbReference type="ARBA" id="ARBA00022603"/>
    </source>
</evidence>
<dbReference type="Pfam" id="PF05724">
    <property type="entry name" value="TPMT"/>
    <property type="match status" value="1"/>
</dbReference>
<dbReference type="PANTHER" id="PTHR10259:SF11">
    <property type="entry name" value="THIOPURINE S-METHYLTRANSFERASE"/>
    <property type="match status" value="1"/>
</dbReference>
<organism evidence="4 5">
    <name type="scientific">Mya arenaria</name>
    <name type="common">Soft-shell clam</name>
    <dbReference type="NCBI Taxonomy" id="6604"/>
    <lineage>
        <taxon>Eukaryota</taxon>
        <taxon>Metazoa</taxon>
        <taxon>Spiralia</taxon>
        <taxon>Lophotrochozoa</taxon>
        <taxon>Mollusca</taxon>
        <taxon>Bivalvia</taxon>
        <taxon>Autobranchia</taxon>
        <taxon>Heteroconchia</taxon>
        <taxon>Euheterodonta</taxon>
        <taxon>Imparidentia</taxon>
        <taxon>Neoheterodontei</taxon>
        <taxon>Myida</taxon>
        <taxon>Myoidea</taxon>
        <taxon>Myidae</taxon>
        <taxon>Mya</taxon>
    </lineage>
</organism>
<dbReference type="SUPFAM" id="SSF53335">
    <property type="entry name" value="S-adenosyl-L-methionine-dependent methyltransferases"/>
    <property type="match status" value="1"/>
</dbReference>
<evidence type="ECO:0000313" key="4">
    <source>
        <dbReference type="EMBL" id="WAR22961.1"/>
    </source>
</evidence>
<dbReference type="InterPro" id="IPR029063">
    <property type="entry name" value="SAM-dependent_MTases_sf"/>
</dbReference>
<evidence type="ECO:0000313" key="5">
    <source>
        <dbReference type="Proteomes" id="UP001164746"/>
    </source>
</evidence>
<protein>
    <submittedName>
        <fullName evidence="4">TPMT-like protein</fullName>
    </submittedName>
</protein>
<sequence>MHGRGHTVVGVEIAEQPIRELFQEHDIPHQVLEVAGVGKLYKSNDERLLLYAADIFDISEYRDLLLSVLYRDGVYYVGALEFDSSVWAGPPHTMDRKAIEDLFPECLVELIDEMNVTGRTLSTLKSEEKMVEFNDAGLALKSSPYLYARTYKMKFK</sequence>
<keyword evidence="5" id="KW-1185">Reference proteome</keyword>
<name>A0ABY7FUT9_MYAAR</name>
<keyword evidence="1" id="KW-0489">Methyltransferase</keyword>
<gene>
    <name evidence="4" type="ORF">MAR_036630</name>
</gene>